<keyword evidence="2" id="KW-0560">Oxidoreductase</keyword>
<keyword evidence="4" id="KW-1185">Reference proteome</keyword>
<dbReference type="GO" id="GO:0016491">
    <property type="term" value="F:oxidoreductase activity"/>
    <property type="evidence" value="ECO:0007669"/>
    <property type="project" value="UniProtKB-KW"/>
</dbReference>
<dbReference type="InterPro" id="IPR002347">
    <property type="entry name" value="SDR_fam"/>
</dbReference>
<dbReference type="PANTHER" id="PTHR24320">
    <property type="entry name" value="RETINOL DEHYDROGENASE"/>
    <property type="match status" value="1"/>
</dbReference>
<evidence type="ECO:0000313" key="3">
    <source>
        <dbReference type="EMBL" id="TKA75164.1"/>
    </source>
</evidence>
<dbReference type="InterPro" id="IPR036291">
    <property type="entry name" value="NAD(P)-bd_dom_sf"/>
</dbReference>
<accession>A0A4U0XE57</accession>
<proteinExistence type="inferred from homology"/>
<dbReference type="EMBL" id="NAJQ01000202">
    <property type="protein sequence ID" value="TKA75164.1"/>
    <property type="molecule type" value="Genomic_DNA"/>
</dbReference>
<dbReference type="AlphaFoldDB" id="A0A4U0XE57"/>
<comment type="caution">
    <text evidence="3">The sequence shown here is derived from an EMBL/GenBank/DDBJ whole genome shotgun (WGS) entry which is preliminary data.</text>
</comment>
<dbReference type="Proteomes" id="UP000309340">
    <property type="component" value="Unassembled WGS sequence"/>
</dbReference>
<organism evidence="3 4">
    <name type="scientific">Friedmanniomyces simplex</name>
    <dbReference type="NCBI Taxonomy" id="329884"/>
    <lineage>
        <taxon>Eukaryota</taxon>
        <taxon>Fungi</taxon>
        <taxon>Dikarya</taxon>
        <taxon>Ascomycota</taxon>
        <taxon>Pezizomycotina</taxon>
        <taxon>Dothideomycetes</taxon>
        <taxon>Dothideomycetidae</taxon>
        <taxon>Mycosphaerellales</taxon>
        <taxon>Teratosphaeriaceae</taxon>
        <taxon>Friedmanniomyces</taxon>
    </lineage>
</organism>
<dbReference type="OrthoDB" id="191139at2759"/>
<evidence type="ECO:0000313" key="4">
    <source>
        <dbReference type="Proteomes" id="UP000309340"/>
    </source>
</evidence>
<evidence type="ECO:0008006" key="5">
    <source>
        <dbReference type="Google" id="ProtNLM"/>
    </source>
</evidence>
<comment type="similarity">
    <text evidence="1">Belongs to the short-chain dehydrogenases/reductases (SDR) family.</text>
</comment>
<dbReference type="PANTHER" id="PTHR24320:SF154">
    <property type="entry name" value="OXIDOREDUCTASE, SHORT-CHAIN DEHYDROGENASE_REDUCTASE FAMILY (AFU_ORTHOLOGUE AFUA_2G04560)"/>
    <property type="match status" value="1"/>
</dbReference>
<dbReference type="Pfam" id="PF00106">
    <property type="entry name" value="adh_short"/>
    <property type="match status" value="1"/>
</dbReference>
<dbReference type="SUPFAM" id="SSF51735">
    <property type="entry name" value="NAD(P)-binding Rossmann-fold domains"/>
    <property type="match status" value="1"/>
</dbReference>
<evidence type="ECO:0000256" key="1">
    <source>
        <dbReference type="ARBA" id="ARBA00006484"/>
    </source>
</evidence>
<dbReference type="STRING" id="329884.A0A4U0XE57"/>
<dbReference type="PRINTS" id="PR00081">
    <property type="entry name" value="GDHRDH"/>
</dbReference>
<gene>
    <name evidence="3" type="ORF">B0A55_03989</name>
</gene>
<dbReference type="Gene3D" id="3.40.50.720">
    <property type="entry name" value="NAD(P)-binding Rossmann-like Domain"/>
    <property type="match status" value="1"/>
</dbReference>
<name>A0A4U0XE57_9PEZI</name>
<reference evidence="3 4" key="1">
    <citation type="submission" date="2017-03" db="EMBL/GenBank/DDBJ databases">
        <title>Genomes of endolithic fungi from Antarctica.</title>
        <authorList>
            <person name="Coleine C."/>
            <person name="Masonjones S."/>
            <person name="Stajich J.E."/>
        </authorList>
    </citation>
    <scope>NUCLEOTIDE SEQUENCE [LARGE SCALE GENOMIC DNA]</scope>
    <source>
        <strain evidence="3 4">CCFEE 5184</strain>
    </source>
</reference>
<evidence type="ECO:0000256" key="2">
    <source>
        <dbReference type="ARBA" id="ARBA00023002"/>
    </source>
</evidence>
<protein>
    <recommendedName>
        <fullName evidence="5">Oxidoreductase</fullName>
    </recommendedName>
</protein>
<sequence>MPAKLKFDTATEIPSLSGKVILITGGTAGLGRETVVSFAAHSPGHIYFTGRSQSSADSLVREVKSKHPDTPVTFMQCDLASLDSVQKAAKVILAQTDRLDIAILNAGVMALPAALTKEGYEIHFGTNHVGHALLVKLLTPLLEATAAHGGDVRLVWTTSLAYRIPVKGGILLDKGKTTQTDISPVMGTWMRYGQSKLANLVYARAYAKHHPSITSVSIHPGVSATGLVTSLSFAQRMFIYLTTVNSMISVEECGWNQQWAATAPLGSGERQVETGKYYEPVGVKVVPSGEGSNDELAEKLWEWTEAELASFTV</sequence>